<evidence type="ECO:0000313" key="3">
    <source>
        <dbReference type="Proteomes" id="UP000009319"/>
    </source>
</evidence>
<evidence type="ECO:0000256" key="1">
    <source>
        <dbReference type="SAM" id="MobiDB-lite"/>
    </source>
</evidence>
<proteinExistence type="predicted"/>
<gene>
    <name evidence="2" type="ORF">BN77_1974</name>
</gene>
<dbReference type="STRING" id="1211777.BN77_1974"/>
<sequence length="62" mass="6830">MKRCCATPDQARSQPFPDGTAAFPYEHNGATFAGVYKDLKSPFGITPYHTAAIASAWPRHFE</sequence>
<accession>K0PY37</accession>
<reference evidence="2 3" key="1">
    <citation type="journal article" date="2013" name="Genome Announc.">
        <title>Draft Genome Sequence of Rhizobium mesoamericanum STM3625, a Nitrogen-Fixing Symbiont of Mimosa pudica Isolated in French Guiana (South America).</title>
        <authorList>
            <person name="Moulin L."/>
            <person name="Mornico D."/>
            <person name="Melkonian R."/>
            <person name="Klonowska A."/>
        </authorList>
    </citation>
    <scope>NUCLEOTIDE SEQUENCE [LARGE SCALE GENOMIC DNA]</scope>
    <source>
        <strain evidence="2 3">STM3625</strain>
    </source>
</reference>
<name>K0PY37_9HYPH</name>
<feature type="region of interest" description="Disordered" evidence="1">
    <location>
        <begin position="1"/>
        <end position="20"/>
    </location>
</feature>
<dbReference type="EMBL" id="CANI01000008">
    <property type="protein sequence ID" value="CCM74829.1"/>
    <property type="molecule type" value="Genomic_DNA"/>
</dbReference>
<organism evidence="2 3">
    <name type="scientific">Rhizobium mesoamericanum STM3625</name>
    <dbReference type="NCBI Taxonomy" id="1211777"/>
    <lineage>
        <taxon>Bacteria</taxon>
        <taxon>Pseudomonadati</taxon>
        <taxon>Pseudomonadota</taxon>
        <taxon>Alphaproteobacteria</taxon>
        <taxon>Hyphomicrobiales</taxon>
        <taxon>Rhizobiaceae</taxon>
        <taxon>Rhizobium/Agrobacterium group</taxon>
        <taxon>Rhizobium</taxon>
    </lineage>
</organism>
<dbReference type="HOGENOM" id="CLU_2901141_0_0_5"/>
<dbReference type="AlphaFoldDB" id="K0PY37"/>
<keyword evidence="3" id="KW-1185">Reference proteome</keyword>
<protein>
    <submittedName>
        <fullName evidence="2">Uncharacterized protein</fullName>
    </submittedName>
</protein>
<dbReference type="Proteomes" id="UP000009319">
    <property type="component" value="Unassembled WGS sequence"/>
</dbReference>
<comment type="caution">
    <text evidence="2">The sequence shown here is derived from an EMBL/GenBank/DDBJ whole genome shotgun (WGS) entry which is preliminary data.</text>
</comment>
<evidence type="ECO:0000313" key="2">
    <source>
        <dbReference type="EMBL" id="CCM74829.1"/>
    </source>
</evidence>